<dbReference type="AlphaFoldDB" id="A0A829VYK9"/>
<sequence>MPLEELPSKDYNQFMDKRGRRWIGVHNQTFQTGEWAEEEGIEKDAPEGGEILESALSVHQAKEALRQRRPVSFGRRYHGLGGNGPGHCPLGPGADTAYGTD</sequence>
<organism evidence="2 3">
    <name type="scientific">Enterocloster clostridioformis</name>
    <dbReference type="NCBI Taxonomy" id="1531"/>
    <lineage>
        <taxon>Bacteria</taxon>
        <taxon>Bacillati</taxon>
        <taxon>Bacillota</taxon>
        <taxon>Clostridia</taxon>
        <taxon>Lachnospirales</taxon>
        <taxon>Lachnospiraceae</taxon>
        <taxon>Enterocloster</taxon>
    </lineage>
</organism>
<reference evidence="2 3" key="1">
    <citation type="submission" date="2019-06" db="EMBL/GenBank/DDBJ databases">
        <title>Draft genome sequence of [Clostridium] clostridioforme NBRC 113352.</title>
        <authorList>
            <person name="Miura T."/>
            <person name="Furukawa M."/>
            <person name="Shimamura M."/>
            <person name="Ohyama Y."/>
            <person name="Yamazoe A."/>
            <person name="Kawasaki H."/>
        </authorList>
    </citation>
    <scope>NUCLEOTIDE SEQUENCE [LARGE SCALE GENOMIC DNA]</scope>
    <source>
        <strain evidence="2 3">NBRC 113352</strain>
    </source>
</reference>
<evidence type="ECO:0000313" key="2">
    <source>
        <dbReference type="EMBL" id="GEA37349.1"/>
    </source>
</evidence>
<dbReference type="EMBL" id="BJLB01000001">
    <property type="protein sequence ID" value="GEA37349.1"/>
    <property type="molecule type" value="Genomic_DNA"/>
</dbReference>
<gene>
    <name evidence="2" type="ORF">Ccl03g_30620</name>
</gene>
<accession>A0A829VYK9</accession>
<name>A0A829VYK9_9FIRM</name>
<evidence type="ECO:0000313" key="3">
    <source>
        <dbReference type="Proteomes" id="UP000315200"/>
    </source>
</evidence>
<protein>
    <submittedName>
        <fullName evidence="2">Uncharacterized protein</fullName>
    </submittedName>
</protein>
<dbReference type="RefSeq" id="WP_242828493.1">
    <property type="nucleotide sequence ID" value="NZ_AP031445.1"/>
</dbReference>
<feature type="region of interest" description="Disordered" evidence="1">
    <location>
        <begin position="76"/>
        <end position="101"/>
    </location>
</feature>
<proteinExistence type="predicted"/>
<comment type="caution">
    <text evidence="2">The sequence shown here is derived from an EMBL/GenBank/DDBJ whole genome shotgun (WGS) entry which is preliminary data.</text>
</comment>
<evidence type="ECO:0000256" key="1">
    <source>
        <dbReference type="SAM" id="MobiDB-lite"/>
    </source>
</evidence>
<dbReference type="Proteomes" id="UP000315200">
    <property type="component" value="Unassembled WGS sequence"/>
</dbReference>